<protein>
    <submittedName>
        <fullName evidence="1">Uncharacterized protein</fullName>
    </submittedName>
</protein>
<proteinExistence type="predicted"/>
<dbReference type="Proteomes" id="UP001379533">
    <property type="component" value="Chromosome"/>
</dbReference>
<gene>
    <name evidence="1" type="ORF">LZC95_19810</name>
</gene>
<keyword evidence="2" id="KW-1185">Reference proteome</keyword>
<dbReference type="EMBL" id="CP089982">
    <property type="protein sequence ID" value="WXA99055.1"/>
    <property type="molecule type" value="Genomic_DNA"/>
</dbReference>
<organism evidence="1 2">
    <name type="scientific">Pendulispora brunnea</name>
    <dbReference type="NCBI Taxonomy" id="2905690"/>
    <lineage>
        <taxon>Bacteria</taxon>
        <taxon>Pseudomonadati</taxon>
        <taxon>Myxococcota</taxon>
        <taxon>Myxococcia</taxon>
        <taxon>Myxococcales</taxon>
        <taxon>Sorangiineae</taxon>
        <taxon>Pendulisporaceae</taxon>
        <taxon>Pendulispora</taxon>
    </lineage>
</organism>
<name>A0ABZ2KN86_9BACT</name>
<evidence type="ECO:0000313" key="1">
    <source>
        <dbReference type="EMBL" id="WXA99055.1"/>
    </source>
</evidence>
<dbReference type="RefSeq" id="WP_394849685.1">
    <property type="nucleotide sequence ID" value="NZ_CP089982.1"/>
</dbReference>
<reference evidence="1 2" key="1">
    <citation type="submission" date="2021-12" db="EMBL/GenBank/DDBJ databases">
        <title>Discovery of the Pendulisporaceae a myxobacterial family with distinct sporulation behavior and unique specialized metabolism.</title>
        <authorList>
            <person name="Garcia R."/>
            <person name="Popoff A."/>
            <person name="Bader C.D."/>
            <person name="Loehr J."/>
            <person name="Walesch S."/>
            <person name="Walt C."/>
            <person name="Boldt J."/>
            <person name="Bunk B."/>
            <person name="Haeckl F.J.F.P.J."/>
            <person name="Gunesch A.P."/>
            <person name="Birkelbach J."/>
            <person name="Nuebel U."/>
            <person name="Pietschmann T."/>
            <person name="Bach T."/>
            <person name="Mueller R."/>
        </authorList>
    </citation>
    <scope>NUCLEOTIDE SEQUENCE [LARGE SCALE GENOMIC DNA]</scope>
    <source>
        <strain evidence="1 2">MSr12523</strain>
    </source>
</reference>
<sequence>MAARRGGPERFRVEQVAEALRMSAGIFTAAANKLGCAPNTIKNYVQRHPSLQAVCDEAQFKTLDLAESKLLAAIGEGNLTAVIFYLKCRGKARGYVERAEISGPDGGAVPVLDVTRLTDEQLERLAAGEDPARVVGGGGT</sequence>
<evidence type="ECO:0000313" key="2">
    <source>
        <dbReference type="Proteomes" id="UP001379533"/>
    </source>
</evidence>
<accession>A0ABZ2KN86</accession>